<comment type="caution">
    <text evidence="7">The sequence shown here is derived from an EMBL/GenBank/DDBJ whole genome shotgun (WGS) entry which is preliminary data.</text>
</comment>
<evidence type="ECO:0000256" key="5">
    <source>
        <dbReference type="SAM" id="MobiDB-lite"/>
    </source>
</evidence>
<dbReference type="FunFam" id="2.170.150.80:FF:000006">
    <property type="entry name" value="NAC domain-containing protein 100-like"/>
    <property type="match status" value="1"/>
</dbReference>
<evidence type="ECO:0000256" key="3">
    <source>
        <dbReference type="ARBA" id="ARBA00023163"/>
    </source>
</evidence>
<keyword evidence="3" id="KW-0804">Transcription</keyword>
<feature type="region of interest" description="Disordered" evidence="5">
    <location>
        <begin position="290"/>
        <end position="324"/>
    </location>
</feature>
<dbReference type="PANTHER" id="PTHR31744:SF92">
    <property type="entry name" value="NAC DOMAIN-CONTAINING PROTEIN 87"/>
    <property type="match status" value="1"/>
</dbReference>
<feature type="domain" description="NAC" evidence="6">
    <location>
        <begin position="50"/>
        <end position="205"/>
    </location>
</feature>
<dbReference type="AlphaFoldDB" id="A0A9P0YMH0"/>
<feature type="compositionally biased region" description="Polar residues" evidence="5">
    <location>
        <begin position="290"/>
        <end position="306"/>
    </location>
</feature>
<feature type="region of interest" description="Disordered" evidence="5">
    <location>
        <begin position="1"/>
        <end position="26"/>
    </location>
</feature>
<evidence type="ECO:0000256" key="2">
    <source>
        <dbReference type="ARBA" id="ARBA00023125"/>
    </source>
</evidence>
<dbReference type="Proteomes" id="UP001152484">
    <property type="component" value="Unassembled WGS sequence"/>
</dbReference>
<gene>
    <name evidence="7" type="ORF">CEURO_LOCUS2820</name>
</gene>
<keyword evidence="1" id="KW-0805">Transcription regulation</keyword>
<dbReference type="GO" id="GO:0006355">
    <property type="term" value="P:regulation of DNA-templated transcription"/>
    <property type="evidence" value="ECO:0007669"/>
    <property type="project" value="InterPro"/>
</dbReference>
<dbReference type="Pfam" id="PF02365">
    <property type="entry name" value="NAM"/>
    <property type="match status" value="1"/>
</dbReference>
<protein>
    <recommendedName>
        <fullName evidence="6">NAC domain-containing protein</fullName>
    </recommendedName>
</protein>
<feature type="compositionally biased region" description="Polar residues" evidence="5">
    <location>
        <begin position="371"/>
        <end position="381"/>
    </location>
</feature>
<reference evidence="7" key="1">
    <citation type="submission" date="2022-07" db="EMBL/GenBank/DDBJ databases">
        <authorList>
            <person name="Macas J."/>
            <person name="Novak P."/>
            <person name="Neumann P."/>
        </authorList>
    </citation>
    <scope>NUCLEOTIDE SEQUENCE</scope>
</reference>
<dbReference type="EMBL" id="CAMAPE010000005">
    <property type="protein sequence ID" value="CAH9068396.1"/>
    <property type="molecule type" value="Genomic_DNA"/>
</dbReference>
<keyword evidence="2" id="KW-0238">DNA-binding</keyword>
<dbReference type="InterPro" id="IPR003441">
    <property type="entry name" value="NAC-dom"/>
</dbReference>
<dbReference type="SUPFAM" id="SSF101941">
    <property type="entry name" value="NAC domain"/>
    <property type="match status" value="1"/>
</dbReference>
<evidence type="ECO:0000313" key="8">
    <source>
        <dbReference type="Proteomes" id="UP001152484"/>
    </source>
</evidence>
<dbReference type="PROSITE" id="PS51005">
    <property type="entry name" value="NAC"/>
    <property type="match status" value="1"/>
</dbReference>
<keyword evidence="4" id="KW-0539">Nucleus</keyword>
<evidence type="ECO:0000259" key="6">
    <source>
        <dbReference type="PROSITE" id="PS51005"/>
    </source>
</evidence>
<organism evidence="7 8">
    <name type="scientific">Cuscuta europaea</name>
    <name type="common">European dodder</name>
    <dbReference type="NCBI Taxonomy" id="41803"/>
    <lineage>
        <taxon>Eukaryota</taxon>
        <taxon>Viridiplantae</taxon>
        <taxon>Streptophyta</taxon>
        <taxon>Embryophyta</taxon>
        <taxon>Tracheophyta</taxon>
        <taxon>Spermatophyta</taxon>
        <taxon>Magnoliopsida</taxon>
        <taxon>eudicotyledons</taxon>
        <taxon>Gunneridae</taxon>
        <taxon>Pentapetalae</taxon>
        <taxon>asterids</taxon>
        <taxon>lamiids</taxon>
        <taxon>Solanales</taxon>
        <taxon>Convolvulaceae</taxon>
        <taxon>Cuscuteae</taxon>
        <taxon>Cuscuta</taxon>
        <taxon>Cuscuta subgen. Cuscuta</taxon>
    </lineage>
</organism>
<proteinExistence type="predicted"/>
<evidence type="ECO:0000313" key="7">
    <source>
        <dbReference type="EMBL" id="CAH9068396.1"/>
    </source>
</evidence>
<dbReference type="GO" id="GO:0000976">
    <property type="term" value="F:transcription cis-regulatory region binding"/>
    <property type="evidence" value="ECO:0007669"/>
    <property type="project" value="UniProtKB-ARBA"/>
</dbReference>
<dbReference type="PANTHER" id="PTHR31744">
    <property type="entry name" value="PROTEIN CUP-SHAPED COTYLEDON 2-RELATED"/>
    <property type="match status" value="1"/>
</dbReference>
<name>A0A9P0YMH0_CUSEU</name>
<feature type="region of interest" description="Disordered" evidence="5">
    <location>
        <begin position="360"/>
        <end position="389"/>
    </location>
</feature>
<dbReference type="Gene3D" id="2.170.150.80">
    <property type="entry name" value="NAC domain"/>
    <property type="match status" value="1"/>
</dbReference>
<sequence length="429" mass="47440">MENLEAAGNKTSPPAAHHHDHLQKAAAAEKEIIQQEGDGTIKGIDDFSCLPPGFRFHPTDEEIIKNYLTQKVLDNHFVAVAIGEADLNKLEPWDLPRIAKLGERQWWFFYRRDRKYPTGMRTNRATGTGYWKATGKDKEIFTGRGNNCLIGMKKTLVFYRGRAPHGEKSNWIMHEFRLEGPHSYRYTQKAASTREDWVVCKVFHKSGAGVGAVGVQTENNDEIDYSFVDDLIMIPTPSPPSADAPVTDYFHVPATGDGSSSSSTELLLNIGRSDQDYFKSNQHMIMPSYNSSGSEGHASGRQSNFRPGTDYISLPSNNNPTGHGNPNNPMFLHSNPLPLQVVGGSMLQVEGFSVNKVNTSSEETMGLSPEVATTETTSGVSKSKETGDVQSSQLAIFEADLDRDPSYYHGSHDGMGDGEGVDHYSIWDY</sequence>
<dbReference type="OrthoDB" id="1424968at2759"/>
<dbReference type="GO" id="GO:0005634">
    <property type="term" value="C:nucleus"/>
    <property type="evidence" value="ECO:0007669"/>
    <property type="project" value="UniProtKB-ARBA"/>
</dbReference>
<feature type="compositionally biased region" description="Low complexity" evidence="5">
    <location>
        <begin position="315"/>
        <end position="324"/>
    </location>
</feature>
<accession>A0A9P0YMH0</accession>
<dbReference type="InterPro" id="IPR036093">
    <property type="entry name" value="NAC_dom_sf"/>
</dbReference>
<keyword evidence="8" id="KW-1185">Reference proteome</keyword>
<evidence type="ECO:0000256" key="4">
    <source>
        <dbReference type="ARBA" id="ARBA00023242"/>
    </source>
</evidence>
<evidence type="ECO:0000256" key="1">
    <source>
        <dbReference type="ARBA" id="ARBA00023015"/>
    </source>
</evidence>